<organism evidence="1 2">
    <name type="scientific">Peronosclerospora sorghi</name>
    <dbReference type="NCBI Taxonomy" id="230839"/>
    <lineage>
        <taxon>Eukaryota</taxon>
        <taxon>Sar</taxon>
        <taxon>Stramenopiles</taxon>
        <taxon>Oomycota</taxon>
        <taxon>Peronosporomycetes</taxon>
        <taxon>Peronosporales</taxon>
        <taxon>Peronosporaceae</taxon>
        <taxon>Peronosclerospora</taxon>
    </lineage>
</organism>
<gene>
    <name evidence="1" type="ORF">PsorP6_002536</name>
</gene>
<accession>A0ACC0WUJ5</accession>
<name>A0ACC0WUJ5_9STRA</name>
<proteinExistence type="predicted"/>
<evidence type="ECO:0000313" key="1">
    <source>
        <dbReference type="EMBL" id="KAI9921543.1"/>
    </source>
</evidence>
<evidence type="ECO:0000313" key="2">
    <source>
        <dbReference type="Proteomes" id="UP001163321"/>
    </source>
</evidence>
<dbReference type="Proteomes" id="UP001163321">
    <property type="component" value="Chromosome 1"/>
</dbReference>
<sequence length="124" mass="14316">MERGSHQPKRSENHFGDEPSPRKAKIKNPKGDRSCYRERFYAWRKLEGRDDPTQSLRVKQMPWTSFVILENEGRMDFILGKSKRSYLNLAMLGEAVHRDCFESNQVLPGLMGLGSQIHGVHCRG</sequence>
<reference evidence="1 2" key="1">
    <citation type="journal article" date="2022" name="bioRxiv">
        <title>The genome of the oomycete Peronosclerospora sorghi, a cosmopolitan pathogen of maize and sorghum, is inflated with dispersed pseudogenes.</title>
        <authorList>
            <person name="Fletcher K."/>
            <person name="Martin F."/>
            <person name="Isakeit T."/>
            <person name="Cavanaugh K."/>
            <person name="Magill C."/>
            <person name="Michelmore R."/>
        </authorList>
    </citation>
    <scope>NUCLEOTIDE SEQUENCE [LARGE SCALE GENOMIC DNA]</scope>
    <source>
        <strain evidence="1">P6</strain>
    </source>
</reference>
<dbReference type="EMBL" id="CM047580">
    <property type="protein sequence ID" value="KAI9921543.1"/>
    <property type="molecule type" value="Genomic_DNA"/>
</dbReference>
<comment type="caution">
    <text evidence="1">The sequence shown here is derived from an EMBL/GenBank/DDBJ whole genome shotgun (WGS) entry which is preliminary data.</text>
</comment>
<keyword evidence="2" id="KW-1185">Reference proteome</keyword>
<protein>
    <submittedName>
        <fullName evidence="1">Uncharacterized protein</fullName>
    </submittedName>
</protein>